<keyword evidence="4" id="KW-1133">Transmembrane helix</keyword>
<dbReference type="RefSeq" id="WP_014370550.1">
    <property type="nucleotide sequence ID" value="NC_016935.1"/>
</dbReference>
<keyword evidence="2" id="KW-0442">Lipid degradation</keyword>
<dbReference type="EMBL" id="CP003235">
    <property type="protein sequence ID" value="AFC30636.1"/>
    <property type="molecule type" value="Genomic_DNA"/>
</dbReference>
<dbReference type="Gene3D" id="3.40.50.1820">
    <property type="entry name" value="alpha/beta hydrolase"/>
    <property type="match status" value="1"/>
</dbReference>
<dbReference type="Proteomes" id="UP000007523">
    <property type="component" value="Chromosome"/>
</dbReference>
<feature type="transmembrane region" description="Helical" evidence="4">
    <location>
        <begin position="85"/>
        <end position="110"/>
    </location>
</feature>
<dbReference type="PANTHER" id="PTHR10272:SF0">
    <property type="entry name" value="PLATELET-ACTIVATING FACTOR ACETYLHYDROLASE"/>
    <property type="match status" value="1"/>
</dbReference>
<name>H6NDC3_9BACL</name>
<dbReference type="KEGG" id="pmq:PM3016_3825"/>
<dbReference type="HOGENOM" id="CLU_026278_2_1_9"/>
<keyword evidence="3" id="KW-0443">Lipid metabolism</keyword>
<feature type="transmembrane region" description="Helical" evidence="4">
    <location>
        <begin position="54"/>
        <end position="73"/>
    </location>
</feature>
<dbReference type="InterPro" id="IPR029058">
    <property type="entry name" value="AB_hydrolase_fold"/>
</dbReference>
<evidence type="ECO:0000256" key="2">
    <source>
        <dbReference type="ARBA" id="ARBA00022963"/>
    </source>
</evidence>
<accession>H6NDC3</accession>
<feature type="transmembrane region" description="Helical" evidence="4">
    <location>
        <begin position="28"/>
        <end position="47"/>
    </location>
</feature>
<dbReference type="GO" id="GO:0016042">
    <property type="term" value="P:lipid catabolic process"/>
    <property type="evidence" value="ECO:0007669"/>
    <property type="project" value="UniProtKB-KW"/>
</dbReference>
<dbReference type="AlphaFoldDB" id="H6NDC3"/>
<dbReference type="STRING" id="1116391.PM3016_3825"/>
<evidence type="ECO:0000313" key="6">
    <source>
        <dbReference type="Proteomes" id="UP000007523"/>
    </source>
</evidence>
<dbReference type="Pfam" id="PF03403">
    <property type="entry name" value="PAF-AH_p_II"/>
    <property type="match status" value="2"/>
</dbReference>
<protein>
    <submittedName>
        <fullName evidence="5">Platelet-activating factor acetylhydrolase plasma/intracellular isoform II</fullName>
    </submittedName>
</protein>
<keyword evidence="1 5" id="KW-0378">Hydrolase</keyword>
<dbReference type="GO" id="GO:0003847">
    <property type="term" value="F:1-alkyl-2-acetylglycerophosphocholine esterase activity"/>
    <property type="evidence" value="ECO:0007669"/>
    <property type="project" value="TreeGrafter"/>
</dbReference>
<evidence type="ECO:0000256" key="1">
    <source>
        <dbReference type="ARBA" id="ARBA00022801"/>
    </source>
</evidence>
<sequence length="478" mass="52749">MRLLEILLIGACLTMLLQLGRKPATNRLAGMLTGTAGIALLAFHLAVEGYRWQMLVVYITALICAVLLLLRPAHEVKTTPLRKAWRYGVTITAGLLVAASSALAAFLPVFDLPKPNGPYMVGTRTLHLTDASREEPLTTDPKDRRELMVQLWYPASNPPTGNRDKLFPEEDGAFEAYKQAFAKELNIPGFALDYWRYIRGNAYENAALLPSGKPYPLLLIGHGMGTGRILHSAQAENLASNGYIVAVIDHTYSTVATIFPNGKVTGFETDVSSEDLEAIGREVGGIWNQDAAFLIRHLEKVNAGESGSEFSGKIDMNNIGIVGHSFGGAAAFELAVTDPRIKAGINMDGTLYPVSKNANLTKPFLFIESEETIESKRKHLHEDIIQYEESLIKTTLQHNGSRIYMEGTAHYNFTDFQLFSDLLQVMGLTGEINGRRGEFIVNQYVLDFFNKQLKGTGGELIQGPNPRFPEVKFNTELL</sequence>
<evidence type="ECO:0000256" key="4">
    <source>
        <dbReference type="SAM" id="Phobius"/>
    </source>
</evidence>
<proteinExistence type="predicted"/>
<organism evidence="5 6">
    <name type="scientific">Paenibacillus mucilaginosus 3016</name>
    <dbReference type="NCBI Taxonomy" id="1116391"/>
    <lineage>
        <taxon>Bacteria</taxon>
        <taxon>Bacillati</taxon>
        <taxon>Bacillota</taxon>
        <taxon>Bacilli</taxon>
        <taxon>Bacillales</taxon>
        <taxon>Paenibacillaceae</taxon>
        <taxon>Paenibacillus</taxon>
    </lineage>
</organism>
<gene>
    <name evidence="5" type="ORF">PM3016_3825</name>
</gene>
<reference evidence="5 6" key="1">
    <citation type="journal article" date="2012" name="J. Bacteriol.">
        <title>Complete Genome Sequence of Paenibacillus mucilaginosus 3016, a Bacterium Functional as Microbial Fertilizer.</title>
        <authorList>
            <person name="Ma M."/>
            <person name="Wang Z."/>
            <person name="Li L."/>
            <person name="Jiang X."/>
            <person name="Guan D."/>
            <person name="Cao F."/>
            <person name="Chen H."/>
            <person name="Wang X."/>
            <person name="Shen D."/>
            <person name="Du B."/>
            <person name="Li J."/>
        </authorList>
    </citation>
    <scope>NUCLEOTIDE SEQUENCE [LARGE SCALE GENOMIC DNA]</scope>
    <source>
        <strain evidence="5 6">3016</strain>
    </source>
</reference>
<dbReference type="SUPFAM" id="SSF53474">
    <property type="entry name" value="alpha/beta-Hydrolases"/>
    <property type="match status" value="1"/>
</dbReference>
<keyword evidence="4" id="KW-0472">Membrane</keyword>
<keyword evidence="4" id="KW-0812">Transmembrane</keyword>
<dbReference type="PANTHER" id="PTHR10272">
    <property type="entry name" value="PLATELET-ACTIVATING FACTOR ACETYLHYDROLASE"/>
    <property type="match status" value="1"/>
</dbReference>
<evidence type="ECO:0000313" key="5">
    <source>
        <dbReference type="EMBL" id="AFC30636.1"/>
    </source>
</evidence>
<keyword evidence="6" id="KW-1185">Reference proteome</keyword>
<evidence type="ECO:0000256" key="3">
    <source>
        <dbReference type="ARBA" id="ARBA00023098"/>
    </source>
</evidence>